<dbReference type="EMBL" id="JAGZYH010000022">
    <property type="protein sequence ID" value="MBS6621896.1"/>
    <property type="molecule type" value="Genomic_DNA"/>
</dbReference>
<proteinExistence type="predicted"/>
<protein>
    <submittedName>
        <fullName evidence="2">TIGR02646 family protein</fullName>
    </submittedName>
</protein>
<accession>A0A9E1GKA7</accession>
<sequence>MIHIVKKHEPKELKEYRESESSTGVRPTYDSISSDLHEYVLSKLVEEQGGLCAYCMCRIPESDKKTGSTLKCTIEHIEPQSLTRGTENWKKELEYSNFLAVCSGNENRGALCCDKSRGNKKLFLTPLNPECNHLIQYSLSGKIQAAETIPDKEDRKELDHELNDILNLNDGKDLKAKRKSALDGMLSVLQKQDKDQDIEECRRKLRELEAPRGQKVEYVGILIYWLKKHIQRLENRG</sequence>
<dbReference type="Gene3D" id="1.10.30.50">
    <property type="match status" value="1"/>
</dbReference>
<feature type="compositionally biased region" description="Basic and acidic residues" evidence="1">
    <location>
        <begin position="9"/>
        <end position="20"/>
    </location>
</feature>
<dbReference type="AlphaFoldDB" id="A0A9E1GKA7"/>
<organism evidence="2 3">
    <name type="scientific">Faecalibacterium prausnitzii</name>
    <dbReference type="NCBI Taxonomy" id="853"/>
    <lineage>
        <taxon>Bacteria</taxon>
        <taxon>Bacillati</taxon>
        <taxon>Bacillota</taxon>
        <taxon>Clostridia</taxon>
        <taxon>Eubacteriales</taxon>
        <taxon>Oscillospiraceae</taxon>
        <taxon>Faecalibacterium</taxon>
    </lineage>
</organism>
<comment type="caution">
    <text evidence="2">The sequence shown here is derived from an EMBL/GenBank/DDBJ whole genome shotgun (WGS) entry which is preliminary data.</text>
</comment>
<name>A0A9E1GKA7_9FIRM</name>
<dbReference type="Proteomes" id="UP000811365">
    <property type="component" value="Unassembled WGS sequence"/>
</dbReference>
<feature type="region of interest" description="Disordered" evidence="1">
    <location>
        <begin position="9"/>
        <end position="28"/>
    </location>
</feature>
<evidence type="ECO:0000313" key="2">
    <source>
        <dbReference type="EMBL" id="MBS6621896.1"/>
    </source>
</evidence>
<reference evidence="2" key="1">
    <citation type="submission" date="2021-02" db="EMBL/GenBank/DDBJ databases">
        <title>Infant gut strain persistence is associated with maternal origin, phylogeny, and functional potential including surface adhesion and iron acquisition.</title>
        <authorList>
            <person name="Lou Y.C."/>
        </authorList>
    </citation>
    <scope>NUCLEOTIDE SEQUENCE</scope>
    <source>
        <strain evidence="2">L2_039_000G1_dasL2_039_000G1_maxbin2.maxbin.077</strain>
    </source>
</reference>
<gene>
    <name evidence="2" type="ORF">KH315_07030</name>
</gene>
<evidence type="ECO:0000313" key="3">
    <source>
        <dbReference type="Proteomes" id="UP000811365"/>
    </source>
</evidence>
<dbReference type="InterPro" id="IPR013467">
    <property type="entry name" value="HNH78-like"/>
</dbReference>
<dbReference type="NCBIfam" id="TIGR02646">
    <property type="entry name" value="retron system putative HNH endonuclease"/>
    <property type="match status" value="1"/>
</dbReference>
<evidence type="ECO:0000256" key="1">
    <source>
        <dbReference type="SAM" id="MobiDB-lite"/>
    </source>
</evidence>